<accession>A0A2X4UDS9</accession>
<sequence>MTRMTYFTASTLDGFLATPDDSLDWLLTRETDDGGPAGYEEFIGGIGAMAMGASTYRWVLDHEGIDKWEYDIPCWVFTHRDDLPTASGPNGPGDIRFTQNDVREVFAEMAEAAEGRDLWMVGGGGLAGEFAEHGLLHEVIVSFAPVTIGAGKPLLPKHIEMRLREVGRNGEFAVLRYDVLPGEQ</sequence>
<evidence type="ECO:0000313" key="2">
    <source>
        <dbReference type="EMBL" id="SQI37203.1"/>
    </source>
</evidence>
<dbReference type="GO" id="GO:0008703">
    <property type="term" value="F:5-amino-6-(5-phosphoribosylamino)uracil reductase activity"/>
    <property type="evidence" value="ECO:0007669"/>
    <property type="project" value="InterPro"/>
</dbReference>
<feature type="domain" description="Bacterial bifunctional deaminase-reductase C-terminal" evidence="1">
    <location>
        <begin position="6"/>
        <end position="158"/>
    </location>
</feature>
<protein>
    <submittedName>
        <fullName evidence="2">Pyrimidine deaminase</fullName>
    </submittedName>
</protein>
<evidence type="ECO:0000259" key="1">
    <source>
        <dbReference type="Pfam" id="PF01872"/>
    </source>
</evidence>
<evidence type="ECO:0000313" key="3">
    <source>
        <dbReference type="Proteomes" id="UP000249091"/>
    </source>
</evidence>
<dbReference type="SUPFAM" id="SSF53597">
    <property type="entry name" value="Dihydrofolate reductase-like"/>
    <property type="match status" value="1"/>
</dbReference>
<dbReference type="EMBL" id="LS483468">
    <property type="protein sequence ID" value="SQI37203.1"/>
    <property type="molecule type" value="Genomic_DNA"/>
</dbReference>
<organism evidence="2 3">
    <name type="scientific">Rhodococcus coprophilus</name>
    <dbReference type="NCBI Taxonomy" id="38310"/>
    <lineage>
        <taxon>Bacteria</taxon>
        <taxon>Bacillati</taxon>
        <taxon>Actinomycetota</taxon>
        <taxon>Actinomycetes</taxon>
        <taxon>Mycobacteriales</taxon>
        <taxon>Nocardiaceae</taxon>
        <taxon>Rhodococcus</taxon>
    </lineage>
</organism>
<dbReference type="Gene3D" id="3.40.430.10">
    <property type="entry name" value="Dihydrofolate Reductase, subunit A"/>
    <property type="match status" value="1"/>
</dbReference>
<dbReference type="STRING" id="1219011.GCA_001895045_03825"/>
<dbReference type="RefSeq" id="WP_072704185.1">
    <property type="nucleotide sequence ID" value="NZ_JAFBBL010000001.1"/>
</dbReference>
<dbReference type="PANTHER" id="PTHR38011">
    <property type="entry name" value="DIHYDROFOLATE REDUCTASE FAMILY PROTEIN (AFU_ORTHOLOGUE AFUA_8G06820)"/>
    <property type="match status" value="1"/>
</dbReference>
<name>A0A2X4UDS9_9NOCA</name>
<dbReference type="InterPro" id="IPR024072">
    <property type="entry name" value="DHFR-like_dom_sf"/>
</dbReference>
<dbReference type="InterPro" id="IPR050765">
    <property type="entry name" value="Riboflavin_Biosynth_HTPR"/>
</dbReference>
<gene>
    <name evidence="2" type="primary">yyaP_4</name>
    <name evidence="2" type="ORF">NCTC10994_03523</name>
</gene>
<dbReference type="InterPro" id="IPR002734">
    <property type="entry name" value="RibDG_C"/>
</dbReference>
<dbReference type="GO" id="GO:0009231">
    <property type="term" value="P:riboflavin biosynthetic process"/>
    <property type="evidence" value="ECO:0007669"/>
    <property type="project" value="InterPro"/>
</dbReference>
<dbReference type="KEGG" id="rcr:NCTC10994_03523"/>
<reference evidence="2 3" key="1">
    <citation type="submission" date="2018-06" db="EMBL/GenBank/DDBJ databases">
        <authorList>
            <consortium name="Pathogen Informatics"/>
            <person name="Doyle S."/>
        </authorList>
    </citation>
    <scope>NUCLEOTIDE SEQUENCE [LARGE SCALE GENOMIC DNA]</scope>
    <source>
        <strain evidence="2 3">NCTC10994</strain>
    </source>
</reference>
<keyword evidence="3" id="KW-1185">Reference proteome</keyword>
<dbReference type="AlphaFoldDB" id="A0A2X4UDS9"/>
<dbReference type="PANTHER" id="PTHR38011:SF11">
    <property type="entry name" value="2,5-DIAMINO-6-RIBOSYLAMINO-4(3H)-PYRIMIDINONE 5'-PHOSPHATE REDUCTASE"/>
    <property type="match status" value="1"/>
</dbReference>
<proteinExistence type="predicted"/>
<dbReference type="Proteomes" id="UP000249091">
    <property type="component" value="Chromosome 1"/>
</dbReference>
<dbReference type="Pfam" id="PF01872">
    <property type="entry name" value="RibD_C"/>
    <property type="match status" value="1"/>
</dbReference>